<dbReference type="InParanoid" id="A0A200QHB3"/>
<dbReference type="GO" id="GO:0008654">
    <property type="term" value="P:phospholipid biosynthetic process"/>
    <property type="evidence" value="ECO:0007669"/>
    <property type="project" value="UniProtKB-KW"/>
</dbReference>
<accession>A0A200QHB3</accession>
<evidence type="ECO:0000256" key="6">
    <source>
        <dbReference type="ARBA" id="ARBA00022695"/>
    </source>
</evidence>
<feature type="transmembrane region" description="Helical" evidence="9">
    <location>
        <begin position="118"/>
        <end position="151"/>
    </location>
</feature>
<evidence type="ECO:0000256" key="4">
    <source>
        <dbReference type="ARBA" id="ARBA00012487"/>
    </source>
</evidence>
<keyword evidence="8" id="KW-1208">Phospholipid metabolism</keyword>
<dbReference type="PANTHER" id="PTHR47101">
    <property type="entry name" value="PHOSPHATIDATE CYTIDYLYLTRANSFERASE 5, CHLOROPLASTIC"/>
    <property type="match status" value="1"/>
</dbReference>
<sequence length="426" mass="46073">MASYLEIDRCNLIPLSLTTLRACQFRPSSKTLVFTPSCSKLNTRLVLNESRNFIRARSDRRFCIPNDGRILKVVARADSDHLDEGEPIEEANEGLNSKRMEDLGIERQPQGSQLKKRVIFGLAIGIGVAGVVLAGGWIFTVALAATVFIGAREYFELVRSRGITAGMTPPPRYLSRTCSVICALMPILTLYYGQIDVSVTSAAFVVAMALLLQRGNPRFAQLSSAMFGLFYCGYLPCFWVKLRCGLAAPALNTEVGAGWPILLGGRAHWTVGLVATLISFSSIIAADTYAFLGGKTFGRTPLTNISPKKTWEGAIAGLSGCIATALMLSKVLCWPTSLLSAAAFGFLNFMGSLFGDLIESMIKRDAGVKDSGSLIPGHVRALATKRRARSIPGYLANATDVANESRIAPRAFLYSNPHCASTRTEL</sequence>
<gene>
    <name evidence="10" type="ORF">BVC80_1759g39</name>
</gene>
<dbReference type="PANTHER" id="PTHR47101:SF1">
    <property type="entry name" value="PHOSPHATIDATE CYTIDYLYLTRANSFERASE 4, CHLOROPLASTIC"/>
    <property type="match status" value="1"/>
</dbReference>
<evidence type="ECO:0000256" key="9">
    <source>
        <dbReference type="SAM" id="Phobius"/>
    </source>
</evidence>
<feature type="transmembrane region" description="Helical" evidence="9">
    <location>
        <begin position="269"/>
        <end position="292"/>
    </location>
</feature>
<keyword evidence="6 10" id="KW-0548">Nucleotidyltransferase</keyword>
<dbReference type="FunCoup" id="A0A200QHB3">
    <property type="interactions" value="661"/>
</dbReference>
<evidence type="ECO:0000256" key="2">
    <source>
        <dbReference type="ARBA" id="ARBA00005119"/>
    </source>
</evidence>
<feature type="transmembrane region" description="Helical" evidence="9">
    <location>
        <begin position="338"/>
        <end position="358"/>
    </location>
</feature>
<dbReference type="Pfam" id="PF01148">
    <property type="entry name" value="CTP_transf_1"/>
    <property type="match status" value="1"/>
</dbReference>
<keyword evidence="7" id="KW-0594">Phospholipid biosynthesis</keyword>
<evidence type="ECO:0000313" key="10">
    <source>
        <dbReference type="EMBL" id="OVA09805.1"/>
    </source>
</evidence>
<keyword evidence="10" id="KW-0808">Transferase</keyword>
<dbReference type="AlphaFoldDB" id="A0A200QHB3"/>
<keyword evidence="7" id="KW-0443">Lipid metabolism</keyword>
<dbReference type="EMBL" id="MVGT01002048">
    <property type="protein sequence ID" value="OVA09805.1"/>
    <property type="molecule type" value="Genomic_DNA"/>
</dbReference>
<keyword evidence="9" id="KW-0472">Membrane</keyword>
<evidence type="ECO:0000256" key="3">
    <source>
        <dbReference type="ARBA" id="ARBA00005189"/>
    </source>
</evidence>
<dbReference type="OrthoDB" id="10260889at2759"/>
<evidence type="ECO:0000256" key="5">
    <source>
        <dbReference type="ARBA" id="ARBA00022516"/>
    </source>
</evidence>
<proteinExistence type="predicted"/>
<feature type="transmembrane region" description="Helical" evidence="9">
    <location>
        <begin position="191"/>
        <end position="212"/>
    </location>
</feature>
<dbReference type="STRING" id="56857.A0A200QHB3"/>
<keyword evidence="9" id="KW-0812">Transmembrane</keyword>
<evidence type="ECO:0000256" key="7">
    <source>
        <dbReference type="ARBA" id="ARBA00023209"/>
    </source>
</evidence>
<dbReference type="Proteomes" id="UP000195402">
    <property type="component" value="Unassembled WGS sequence"/>
</dbReference>
<comment type="catalytic activity">
    <reaction evidence="1">
        <text>a 1,2-diacyl-sn-glycero-3-phosphate + CTP + H(+) = a CDP-1,2-diacyl-sn-glycerol + diphosphate</text>
        <dbReference type="Rhea" id="RHEA:16229"/>
        <dbReference type="ChEBI" id="CHEBI:15378"/>
        <dbReference type="ChEBI" id="CHEBI:33019"/>
        <dbReference type="ChEBI" id="CHEBI:37563"/>
        <dbReference type="ChEBI" id="CHEBI:58332"/>
        <dbReference type="ChEBI" id="CHEBI:58608"/>
        <dbReference type="EC" id="2.7.7.41"/>
    </reaction>
</comment>
<reference evidence="10 11" key="1">
    <citation type="journal article" date="2017" name="Mol. Plant">
        <title>The Genome of Medicinal Plant Macleaya cordata Provides New Insights into Benzylisoquinoline Alkaloids Metabolism.</title>
        <authorList>
            <person name="Liu X."/>
            <person name="Liu Y."/>
            <person name="Huang P."/>
            <person name="Ma Y."/>
            <person name="Qing Z."/>
            <person name="Tang Q."/>
            <person name="Cao H."/>
            <person name="Cheng P."/>
            <person name="Zheng Y."/>
            <person name="Yuan Z."/>
            <person name="Zhou Y."/>
            <person name="Liu J."/>
            <person name="Tang Z."/>
            <person name="Zhuo Y."/>
            <person name="Zhang Y."/>
            <person name="Yu L."/>
            <person name="Huang J."/>
            <person name="Yang P."/>
            <person name="Peng Q."/>
            <person name="Zhang J."/>
            <person name="Jiang W."/>
            <person name="Zhang Z."/>
            <person name="Lin K."/>
            <person name="Ro D.K."/>
            <person name="Chen X."/>
            <person name="Xiong X."/>
            <person name="Shang Y."/>
            <person name="Huang S."/>
            <person name="Zeng J."/>
        </authorList>
    </citation>
    <scope>NUCLEOTIDE SEQUENCE [LARGE SCALE GENOMIC DNA]</scope>
    <source>
        <strain evidence="11">cv. BLH2017</strain>
        <tissue evidence="10">Root</tissue>
    </source>
</reference>
<evidence type="ECO:0000256" key="8">
    <source>
        <dbReference type="ARBA" id="ARBA00023264"/>
    </source>
</evidence>
<keyword evidence="5" id="KW-0444">Lipid biosynthesis</keyword>
<dbReference type="EC" id="2.7.7.41" evidence="4"/>
<evidence type="ECO:0000313" key="11">
    <source>
        <dbReference type="Proteomes" id="UP000195402"/>
    </source>
</evidence>
<keyword evidence="9" id="KW-1133">Transmembrane helix</keyword>
<dbReference type="GO" id="GO:0004605">
    <property type="term" value="F:phosphatidate cytidylyltransferase activity"/>
    <property type="evidence" value="ECO:0007669"/>
    <property type="project" value="UniProtKB-EC"/>
</dbReference>
<organism evidence="10 11">
    <name type="scientific">Macleaya cordata</name>
    <name type="common">Five-seeded plume-poppy</name>
    <name type="synonym">Bocconia cordata</name>
    <dbReference type="NCBI Taxonomy" id="56857"/>
    <lineage>
        <taxon>Eukaryota</taxon>
        <taxon>Viridiplantae</taxon>
        <taxon>Streptophyta</taxon>
        <taxon>Embryophyta</taxon>
        <taxon>Tracheophyta</taxon>
        <taxon>Spermatophyta</taxon>
        <taxon>Magnoliopsida</taxon>
        <taxon>Ranunculales</taxon>
        <taxon>Papaveraceae</taxon>
        <taxon>Papaveroideae</taxon>
        <taxon>Macleaya</taxon>
    </lineage>
</organism>
<name>A0A200QHB3_MACCD</name>
<keyword evidence="11" id="KW-1185">Reference proteome</keyword>
<dbReference type="OMA" id="CASTRTE"/>
<comment type="caution">
    <text evidence="10">The sequence shown here is derived from an EMBL/GenBank/DDBJ whole genome shotgun (WGS) entry which is preliminary data.</text>
</comment>
<evidence type="ECO:0000256" key="1">
    <source>
        <dbReference type="ARBA" id="ARBA00001698"/>
    </source>
</evidence>
<protein>
    <recommendedName>
        <fullName evidence="4">phosphatidate cytidylyltransferase</fullName>
        <ecNumber evidence="4">2.7.7.41</ecNumber>
    </recommendedName>
</protein>
<feature type="transmembrane region" description="Helical" evidence="9">
    <location>
        <begin position="224"/>
        <end position="242"/>
    </location>
</feature>
<comment type="pathway">
    <text evidence="2">Phospholipid metabolism; CDP-diacylglycerol biosynthesis; CDP-diacylglycerol from sn-glycerol 3-phosphate: step 3/3.</text>
</comment>
<comment type="pathway">
    <text evidence="3">Lipid metabolism.</text>
</comment>